<comment type="caution">
    <text evidence="2">The sequence shown here is derived from an EMBL/GenBank/DDBJ whole genome shotgun (WGS) entry which is preliminary data.</text>
</comment>
<sequence>VTTLASNDLRLELVPAAPVEAPETPDEGDDEYDGRRLEFPLGPSVPDDGGDRGAIANPGMQVVSLIRQDAARRGSTANASCTLALYVQGEVAWAVNLCDPKTVDDANHPDGALAKMPSGLSLVWTPPRPGQTVRAAALSITAVRKEVPADNLCSVGSVKLAGRGLESAVALELRDGRAPEDRAEPCRVAVEAPGTYLLSLLLVRAAAAAEPANSASSYSSSADSLEADDGPLEDVENAEDAATEDAAPALDRAACGLSVIVGCSTQDPLWSVDLCDPEAAAALNSTELFSSHVTLVWTSPPLPGPERGSPATTPFASTIILTAIGRGIVPPGVPQTHHLTLACIRHIYV</sequence>
<feature type="region of interest" description="Disordered" evidence="1">
    <location>
        <begin position="213"/>
        <end position="243"/>
    </location>
</feature>
<dbReference type="EMBL" id="JAHWGI010000979">
    <property type="protein sequence ID" value="KAK3919457.1"/>
    <property type="molecule type" value="Genomic_DNA"/>
</dbReference>
<organism evidence="2 3">
    <name type="scientific">Frankliniella fusca</name>
    <dbReference type="NCBI Taxonomy" id="407009"/>
    <lineage>
        <taxon>Eukaryota</taxon>
        <taxon>Metazoa</taxon>
        <taxon>Ecdysozoa</taxon>
        <taxon>Arthropoda</taxon>
        <taxon>Hexapoda</taxon>
        <taxon>Insecta</taxon>
        <taxon>Pterygota</taxon>
        <taxon>Neoptera</taxon>
        <taxon>Paraneoptera</taxon>
        <taxon>Thysanoptera</taxon>
        <taxon>Terebrantia</taxon>
        <taxon>Thripoidea</taxon>
        <taxon>Thripidae</taxon>
        <taxon>Frankliniella</taxon>
    </lineage>
</organism>
<feature type="compositionally biased region" description="Low complexity" evidence="1">
    <location>
        <begin position="213"/>
        <end position="224"/>
    </location>
</feature>
<feature type="compositionally biased region" description="Acidic residues" evidence="1">
    <location>
        <begin position="225"/>
        <end position="243"/>
    </location>
</feature>
<accession>A0AAE1HDQ3</accession>
<dbReference type="Proteomes" id="UP001219518">
    <property type="component" value="Unassembled WGS sequence"/>
</dbReference>
<reference evidence="2" key="2">
    <citation type="journal article" date="2023" name="BMC Genomics">
        <title>Pest status, molecular evolution, and epigenetic factors derived from the genome assembly of Frankliniella fusca, a thysanopteran phytovirus vector.</title>
        <authorList>
            <person name="Catto M.A."/>
            <person name="Labadie P.E."/>
            <person name="Jacobson A.L."/>
            <person name="Kennedy G.G."/>
            <person name="Srinivasan R."/>
            <person name="Hunt B.G."/>
        </authorList>
    </citation>
    <scope>NUCLEOTIDE SEQUENCE</scope>
    <source>
        <strain evidence="2">PL_HMW_Pooled</strain>
    </source>
</reference>
<feature type="non-terminal residue" evidence="2">
    <location>
        <position position="349"/>
    </location>
</feature>
<name>A0AAE1HDQ3_9NEOP</name>
<gene>
    <name evidence="2" type="ORF">KUF71_008584</name>
</gene>
<evidence type="ECO:0000313" key="2">
    <source>
        <dbReference type="EMBL" id="KAK3919457.1"/>
    </source>
</evidence>
<evidence type="ECO:0000313" key="3">
    <source>
        <dbReference type="Proteomes" id="UP001219518"/>
    </source>
</evidence>
<protein>
    <submittedName>
        <fullName evidence="2">Transcription cofactor vestigial-like protein 3</fullName>
    </submittedName>
</protein>
<proteinExistence type="predicted"/>
<keyword evidence="3" id="KW-1185">Reference proteome</keyword>
<feature type="non-terminal residue" evidence="2">
    <location>
        <position position="1"/>
    </location>
</feature>
<evidence type="ECO:0000256" key="1">
    <source>
        <dbReference type="SAM" id="MobiDB-lite"/>
    </source>
</evidence>
<dbReference type="AlphaFoldDB" id="A0AAE1HDQ3"/>
<reference evidence="2" key="1">
    <citation type="submission" date="2021-07" db="EMBL/GenBank/DDBJ databases">
        <authorList>
            <person name="Catto M.A."/>
            <person name="Jacobson A."/>
            <person name="Kennedy G."/>
            <person name="Labadie P."/>
            <person name="Hunt B.G."/>
            <person name="Srinivasan R."/>
        </authorList>
    </citation>
    <scope>NUCLEOTIDE SEQUENCE</scope>
    <source>
        <strain evidence="2">PL_HMW_Pooled</strain>
        <tissue evidence="2">Head</tissue>
    </source>
</reference>